<accession>A0ACB9SG24</accession>
<dbReference type="EMBL" id="CM043024">
    <property type="protein sequence ID" value="KAI4454259.1"/>
    <property type="molecule type" value="Genomic_DNA"/>
</dbReference>
<sequence length="161" mass="18786">MTDTRYWSKDFMLIFIEEYKCHPCLWKIISKEYINKNLKNEAYEKLVKLYKSIYPEANRDFVVKKIQSLRGSFRKEAKKVEESKRSGASANDVYVPSLGYYDMLLFTKDQEIPTSSISNISDIQESDNLEEQYVEHVDVSLSEESTPIKGKESNENTEVSI</sequence>
<keyword evidence="2" id="KW-1185">Reference proteome</keyword>
<proteinExistence type="predicted"/>
<comment type="caution">
    <text evidence="1">The sequence shown here is derived from an EMBL/GenBank/DDBJ whole genome shotgun (WGS) entry which is preliminary data.</text>
</comment>
<dbReference type="Proteomes" id="UP001056778">
    <property type="component" value="Chromosome 10"/>
</dbReference>
<evidence type="ECO:0000313" key="1">
    <source>
        <dbReference type="EMBL" id="KAI4454259.1"/>
    </source>
</evidence>
<protein>
    <submittedName>
        <fullName evidence="1">Uncharacterized protein</fullName>
    </submittedName>
</protein>
<name>A0ACB9SG24_HOLOL</name>
<organism evidence="1 2">
    <name type="scientific">Holotrichia oblita</name>
    <name type="common">Chafer beetle</name>
    <dbReference type="NCBI Taxonomy" id="644536"/>
    <lineage>
        <taxon>Eukaryota</taxon>
        <taxon>Metazoa</taxon>
        <taxon>Ecdysozoa</taxon>
        <taxon>Arthropoda</taxon>
        <taxon>Hexapoda</taxon>
        <taxon>Insecta</taxon>
        <taxon>Pterygota</taxon>
        <taxon>Neoptera</taxon>
        <taxon>Endopterygota</taxon>
        <taxon>Coleoptera</taxon>
        <taxon>Polyphaga</taxon>
        <taxon>Scarabaeiformia</taxon>
        <taxon>Scarabaeidae</taxon>
        <taxon>Melolonthinae</taxon>
        <taxon>Holotrichia</taxon>
    </lineage>
</organism>
<evidence type="ECO:0000313" key="2">
    <source>
        <dbReference type="Proteomes" id="UP001056778"/>
    </source>
</evidence>
<reference evidence="1" key="1">
    <citation type="submission" date="2022-04" db="EMBL/GenBank/DDBJ databases">
        <title>Chromosome-scale genome assembly of Holotrichia oblita Faldermann.</title>
        <authorList>
            <person name="Rongchong L."/>
        </authorList>
    </citation>
    <scope>NUCLEOTIDE SEQUENCE</scope>
    <source>
        <strain evidence="1">81SQS9</strain>
    </source>
</reference>
<gene>
    <name evidence="1" type="ORF">MML48_10g00007979</name>
</gene>